<dbReference type="PANTHER" id="PTHR30572">
    <property type="entry name" value="MEMBRANE COMPONENT OF TRANSPORTER-RELATED"/>
    <property type="match status" value="1"/>
</dbReference>
<evidence type="ECO:0000259" key="8">
    <source>
        <dbReference type="Pfam" id="PF12704"/>
    </source>
</evidence>
<accession>A0A1M5UJD0</accession>
<evidence type="ECO:0000313" key="10">
    <source>
        <dbReference type="Proteomes" id="UP000184212"/>
    </source>
</evidence>
<dbReference type="InterPro" id="IPR025857">
    <property type="entry name" value="MacB_PCD"/>
</dbReference>
<comment type="subcellular location">
    <subcellularLocation>
        <location evidence="1">Cell membrane</location>
        <topology evidence="1">Multi-pass membrane protein</topology>
    </subcellularLocation>
</comment>
<keyword evidence="10" id="KW-1185">Reference proteome</keyword>
<evidence type="ECO:0000256" key="6">
    <source>
        <dbReference type="SAM" id="Phobius"/>
    </source>
</evidence>
<keyword evidence="2" id="KW-1003">Cell membrane</keyword>
<evidence type="ECO:0000256" key="1">
    <source>
        <dbReference type="ARBA" id="ARBA00004651"/>
    </source>
</evidence>
<keyword evidence="4 6" id="KW-1133">Transmembrane helix</keyword>
<feature type="transmembrane region" description="Helical" evidence="6">
    <location>
        <begin position="21"/>
        <end position="41"/>
    </location>
</feature>
<evidence type="ECO:0000256" key="2">
    <source>
        <dbReference type="ARBA" id="ARBA00022475"/>
    </source>
</evidence>
<feature type="domain" description="MacB-like periplasmic core" evidence="8">
    <location>
        <begin position="20"/>
        <end position="246"/>
    </location>
</feature>
<sequence length="820" mass="91919">MIRNYLIVAWRNLVRNRVFSTINIAGLAIGLSICGLIYQYIQFERSYDRFNANADRLYRVTLSNIDADHSQHESATNHPAVAPAMKADFPEVEAFSRLARTNFFVSSVTLSTQDKKGNALAFNEEKMFLADAPFLTMFSYPLLQGNPATALKEPNSIVISETISKKFFGDEPALGKQLSLNREVSLTVTGVLKDVPQNSHLSFNVLVSFSSLSEKWGYDQWRWPEFYNYILLKPGASRTALESKLPAFVDKYLGDVKREYKWDIRMFLQPVSSIHLTSNLALEQDTNGSERVVYFLGLLGIFILVVAWINYINLSTAKSLERSKEVGLRKVVGASKQQLVIQFFFDAFLVNFLAMVVSAGVLVVAMPFFEQIVEKDISGVLYEHGLWANPGILILALLILFIGTLLVGAYPALLLSSFNPAQVLKGKFYKSASGQWLRQGLVSFQYMLSIFLIAGTIAMYRQLSFMQKQDLGYAKDQVLVLKTPAVFDSTIMTHISWFKDAVTQLASVKNATVSNGVPGKVLLARNGARRISQAPDANFNCYQKSIDENFLSTFGITLLAGHDLTKQDLFVYDKEAPILINEVMSQKLGFAKPEDALHEKISFGMGPNEQHGEIVGVIKNYHQVSLHESYEPMMFINPDFFSWNYISIHLGTGNMTASIDAVKKVYDEAFPNNAFEYFFLDEYFNRQYNSDVRLGSVFGIFTVLAIIIACMGLLGLSIFAVVHRTKEVGIRKVLGASVTTILALFSRDFIKLLLVAYFIAMPLVYFAVNRWLSSFAFHISPGWDVYVAPLIILLIISISTVGFICFRAATANPTNSLRQE</sequence>
<proteinExistence type="predicted"/>
<dbReference type="EMBL" id="FQWQ01000003">
    <property type="protein sequence ID" value="SHH63021.1"/>
    <property type="molecule type" value="Genomic_DNA"/>
</dbReference>
<dbReference type="RefSeq" id="WP_073138949.1">
    <property type="nucleotide sequence ID" value="NZ_FQWQ01000003.1"/>
</dbReference>
<feature type="transmembrane region" description="Helical" evidence="6">
    <location>
        <begin position="386"/>
        <end position="415"/>
    </location>
</feature>
<dbReference type="GO" id="GO:0022857">
    <property type="term" value="F:transmembrane transporter activity"/>
    <property type="evidence" value="ECO:0007669"/>
    <property type="project" value="TreeGrafter"/>
</dbReference>
<name>A0A1M5UJD0_9BACT</name>
<dbReference type="InterPro" id="IPR050250">
    <property type="entry name" value="Macrolide_Exporter_MacB"/>
</dbReference>
<gene>
    <name evidence="9" type="ORF">SAMN04488109_4723</name>
</gene>
<feature type="transmembrane region" description="Helical" evidence="6">
    <location>
        <begin position="697"/>
        <end position="722"/>
    </location>
</feature>
<keyword evidence="5 6" id="KW-0472">Membrane</keyword>
<evidence type="ECO:0000256" key="5">
    <source>
        <dbReference type="ARBA" id="ARBA00023136"/>
    </source>
</evidence>
<dbReference type="PANTHER" id="PTHR30572:SF18">
    <property type="entry name" value="ABC-TYPE MACROLIDE FAMILY EXPORT SYSTEM PERMEASE COMPONENT 2"/>
    <property type="match status" value="1"/>
</dbReference>
<dbReference type="STRING" id="947013.SAMN04488109_4723"/>
<dbReference type="Pfam" id="PF12704">
    <property type="entry name" value="MacB_PCD"/>
    <property type="match status" value="1"/>
</dbReference>
<feature type="transmembrane region" description="Helical" evidence="6">
    <location>
        <begin position="436"/>
        <end position="460"/>
    </location>
</feature>
<dbReference type="AlphaFoldDB" id="A0A1M5UJD0"/>
<feature type="transmembrane region" description="Helical" evidence="6">
    <location>
        <begin position="339"/>
        <end position="366"/>
    </location>
</feature>
<feature type="domain" description="ABC3 transporter permease C-terminal" evidence="7">
    <location>
        <begin position="298"/>
        <end position="420"/>
    </location>
</feature>
<dbReference type="GO" id="GO:0005886">
    <property type="term" value="C:plasma membrane"/>
    <property type="evidence" value="ECO:0007669"/>
    <property type="project" value="UniProtKB-SubCell"/>
</dbReference>
<organism evidence="9 10">
    <name type="scientific">Chryseolinea serpens</name>
    <dbReference type="NCBI Taxonomy" id="947013"/>
    <lineage>
        <taxon>Bacteria</taxon>
        <taxon>Pseudomonadati</taxon>
        <taxon>Bacteroidota</taxon>
        <taxon>Cytophagia</taxon>
        <taxon>Cytophagales</taxon>
        <taxon>Fulvivirgaceae</taxon>
        <taxon>Chryseolinea</taxon>
    </lineage>
</organism>
<feature type="transmembrane region" description="Helical" evidence="6">
    <location>
        <begin position="292"/>
        <end position="314"/>
    </location>
</feature>
<evidence type="ECO:0000259" key="7">
    <source>
        <dbReference type="Pfam" id="PF02687"/>
    </source>
</evidence>
<reference evidence="9 10" key="1">
    <citation type="submission" date="2016-11" db="EMBL/GenBank/DDBJ databases">
        <authorList>
            <person name="Jaros S."/>
            <person name="Januszkiewicz K."/>
            <person name="Wedrychowicz H."/>
        </authorList>
    </citation>
    <scope>NUCLEOTIDE SEQUENCE [LARGE SCALE GENOMIC DNA]</scope>
    <source>
        <strain evidence="9 10">DSM 24574</strain>
    </source>
</reference>
<feature type="transmembrane region" description="Helical" evidence="6">
    <location>
        <begin position="788"/>
        <end position="809"/>
    </location>
</feature>
<evidence type="ECO:0000256" key="3">
    <source>
        <dbReference type="ARBA" id="ARBA00022692"/>
    </source>
</evidence>
<evidence type="ECO:0000313" key="9">
    <source>
        <dbReference type="EMBL" id="SHH63021.1"/>
    </source>
</evidence>
<dbReference type="OrthoDB" id="5933722at2"/>
<feature type="domain" description="ABC3 transporter permease C-terminal" evidence="7">
    <location>
        <begin position="700"/>
        <end position="801"/>
    </location>
</feature>
<dbReference type="InterPro" id="IPR003838">
    <property type="entry name" value="ABC3_permease_C"/>
</dbReference>
<dbReference type="Proteomes" id="UP000184212">
    <property type="component" value="Unassembled WGS sequence"/>
</dbReference>
<feature type="transmembrane region" description="Helical" evidence="6">
    <location>
        <begin position="749"/>
        <end position="768"/>
    </location>
</feature>
<keyword evidence="3 6" id="KW-0812">Transmembrane</keyword>
<dbReference type="Pfam" id="PF02687">
    <property type="entry name" value="FtsX"/>
    <property type="match status" value="2"/>
</dbReference>
<protein>
    <submittedName>
        <fullName evidence="9">Putative ABC transport system permease protein</fullName>
    </submittedName>
</protein>
<evidence type="ECO:0000256" key="4">
    <source>
        <dbReference type="ARBA" id="ARBA00022989"/>
    </source>
</evidence>